<dbReference type="AlphaFoldDB" id="A0A0S4LKW7"/>
<dbReference type="PROSITE" id="PS51257">
    <property type="entry name" value="PROKAR_LIPOPROTEIN"/>
    <property type="match status" value="1"/>
</dbReference>
<gene>
    <name evidence="2" type="ORF">COMA2_30329</name>
</gene>
<sequence length="56" mass="6026">MNRIFLVAALIFVSALTQPYQALAACTTYTTSSSDGKVRLCTRCCTSGGVCDEHCF</sequence>
<keyword evidence="3" id="KW-1185">Reference proteome</keyword>
<dbReference type="Proteomes" id="UP000198736">
    <property type="component" value="Unassembled WGS sequence"/>
</dbReference>
<dbReference type="RefSeq" id="WP_175304614.1">
    <property type="nucleotide sequence ID" value="NZ_CZPZ01000023.1"/>
</dbReference>
<dbReference type="EMBL" id="CZPZ01000023">
    <property type="protein sequence ID" value="CUS37550.1"/>
    <property type="molecule type" value="Genomic_DNA"/>
</dbReference>
<accession>A0A0S4LKW7</accession>
<keyword evidence="1" id="KW-0732">Signal</keyword>
<reference evidence="3" key="1">
    <citation type="submission" date="2015-10" db="EMBL/GenBank/DDBJ databases">
        <authorList>
            <person name="Luecker S."/>
            <person name="Luecker S."/>
        </authorList>
    </citation>
    <scope>NUCLEOTIDE SEQUENCE [LARGE SCALE GENOMIC DNA]</scope>
</reference>
<dbReference type="STRING" id="1742973.COMA2_30329"/>
<organism evidence="2 3">
    <name type="scientific">Candidatus Nitrospira nitrificans</name>
    <dbReference type="NCBI Taxonomy" id="1742973"/>
    <lineage>
        <taxon>Bacteria</taxon>
        <taxon>Pseudomonadati</taxon>
        <taxon>Nitrospirota</taxon>
        <taxon>Nitrospiria</taxon>
        <taxon>Nitrospirales</taxon>
        <taxon>Nitrospiraceae</taxon>
        <taxon>Nitrospira</taxon>
    </lineage>
</organism>
<evidence type="ECO:0000313" key="3">
    <source>
        <dbReference type="Proteomes" id="UP000198736"/>
    </source>
</evidence>
<name>A0A0S4LKW7_9BACT</name>
<evidence type="ECO:0000256" key="1">
    <source>
        <dbReference type="SAM" id="SignalP"/>
    </source>
</evidence>
<evidence type="ECO:0000313" key="2">
    <source>
        <dbReference type="EMBL" id="CUS37550.1"/>
    </source>
</evidence>
<feature type="signal peptide" evidence="1">
    <location>
        <begin position="1"/>
        <end position="24"/>
    </location>
</feature>
<feature type="chain" id="PRO_5006624066" evidence="1">
    <location>
        <begin position="25"/>
        <end position="56"/>
    </location>
</feature>
<protein>
    <submittedName>
        <fullName evidence="2">Uncharacterized protein</fullName>
    </submittedName>
</protein>
<proteinExistence type="predicted"/>